<dbReference type="EMBL" id="VSRL01000070">
    <property type="protein sequence ID" value="NKE59006.1"/>
    <property type="molecule type" value="Genomic_DNA"/>
</dbReference>
<protein>
    <submittedName>
        <fullName evidence="1">DUF4265 domain-containing protein</fullName>
    </submittedName>
</protein>
<comment type="caution">
    <text evidence="1">The sequence shown here is derived from an EMBL/GenBank/DDBJ whole genome shotgun (WGS) entry which is preliminary data.</text>
</comment>
<dbReference type="Proteomes" id="UP001515943">
    <property type="component" value="Unassembled WGS sequence"/>
</dbReference>
<evidence type="ECO:0000313" key="2">
    <source>
        <dbReference type="Proteomes" id="UP001515943"/>
    </source>
</evidence>
<organism evidence="1 2">
    <name type="scientific">Lentzea indica</name>
    <dbReference type="NCBI Taxonomy" id="2604800"/>
    <lineage>
        <taxon>Bacteria</taxon>
        <taxon>Bacillati</taxon>
        <taxon>Actinomycetota</taxon>
        <taxon>Actinomycetes</taxon>
        <taxon>Pseudonocardiales</taxon>
        <taxon>Pseudonocardiaceae</taxon>
        <taxon>Lentzea</taxon>
    </lineage>
</organism>
<dbReference type="InterPro" id="IPR025361">
    <property type="entry name" value="DUF4265"/>
</dbReference>
<name>A0ABX1FJW3_9PSEU</name>
<dbReference type="RefSeq" id="WP_167975661.1">
    <property type="nucleotide sequence ID" value="NZ_VSRL01000070.1"/>
</dbReference>
<keyword evidence="2" id="KW-1185">Reference proteome</keyword>
<dbReference type="Pfam" id="PF14085">
    <property type="entry name" value="DUF4265"/>
    <property type="match status" value="1"/>
</dbReference>
<accession>A0ABX1FJW3</accession>
<sequence>MSSARTVILIVAGHKTNGEPSFEELLVDDLTGGRYHVVAAPGLAGGIAKGDVIAYDERDGTYEVVERGGNLCIQIYGAHEVPETLVAEVNRLGGTFDGATELNSVYSIPVTATFPVVEKLFRDFVAAHPGTNWYFGNVYDPADDETPLNWW</sequence>
<gene>
    <name evidence="1" type="ORF">FXN61_20210</name>
</gene>
<evidence type="ECO:0000313" key="1">
    <source>
        <dbReference type="EMBL" id="NKE59006.1"/>
    </source>
</evidence>
<reference evidence="1 2" key="1">
    <citation type="submission" date="2019-08" db="EMBL/GenBank/DDBJ databases">
        <title>Lentzea from Indian Himalayas.</title>
        <authorList>
            <person name="Mandal S."/>
            <person name="Mallick Gupta A."/>
            <person name="Maiti P.K."/>
            <person name="Sarkar J."/>
            <person name="Mandal S."/>
        </authorList>
    </citation>
    <scope>NUCLEOTIDE SEQUENCE [LARGE SCALE GENOMIC DNA]</scope>
    <source>
        <strain evidence="1 2">PSKA42</strain>
    </source>
</reference>
<proteinExistence type="predicted"/>